<proteinExistence type="inferred from homology"/>
<dbReference type="SUPFAM" id="SSF55681">
    <property type="entry name" value="Class II aaRS and biotin synthetases"/>
    <property type="match status" value="1"/>
</dbReference>
<dbReference type="PRINTS" id="PR01042">
    <property type="entry name" value="TRNASYNTHASP"/>
</dbReference>
<dbReference type="InterPro" id="IPR004365">
    <property type="entry name" value="NA-bd_OB_tRNA"/>
</dbReference>
<feature type="region of interest" description="Aspartate" evidence="7">
    <location>
        <begin position="193"/>
        <end position="196"/>
    </location>
</feature>
<dbReference type="PANTHER" id="PTHR22594:SF5">
    <property type="entry name" value="ASPARTATE--TRNA LIGASE, MITOCHONDRIAL"/>
    <property type="match status" value="1"/>
</dbReference>
<keyword evidence="7" id="KW-0963">Cytoplasm</keyword>
<dbReference type="SUPFAM" id="SSF50249">
    <property type="entry name" value="Nucleic acid-binding proteins"/>
    <property type="match status" value="1"/>
</dbReference>
<comment type="function">
    <text evidence="7">Catalyzes the attachment of L-aspartate to tRNA(Asp) in a two-step reaction: L-aspartate is first activated by ATP to form Asp-AMP and then transferred to the acceptor end of tRNA(Asp).</text>
</comment>
<keyword evidence="5 7" id="KW-0648">Protein biosynthesis</keyword>
<dbReference type="OrthoDB" id="9802326at2"/>
<organism evidence="9 10">
    <name type="scientific">Sneathia vaginalis</name>
    <dbReference type="NCBI Taxonomy" id="187101"/>
    <lineage>
        <taxon>Bacteria</taxon>
        <taxon>Fusobacteriati</taxon>
        <taxon>Fusobacteriota</taxon>
        <taxon>Fusobacteriia</taxon>
        <taxon>Fusobacteriales</taxon>
        <taxon>Leptotrichiaceae</taxon>
        <taxon>Sneathia</taxon>
    </lineage>
</organism>
<keyword evidence="6 7" id="KW-0030">Aminoacyl-tRNA synthetase</keyword>
<comment type="similarity">
    <text evidence="1 7">Belongs to the class-II aminoacyl-tRNA synthetase family. Type 1 subfamily.</text>
</comment>
<keyword evidence="3 7" id="KW-0547">Nucleotide-binding</keyword>
<dbReference type="Gene3D" id="3.30.1360.30">
    <property type="entry name" value="GAD-like domain"/>
    <property type="match status" value="1"/>
</dbReference>
<dbReference type="Proteomes" id="UP000033103">
    <property type="component" value="Chromosome"/>
</dbReference>
<evidence type="ECO:0000256" key="4">
    <source>
        <dbReference type="ARBA" id="ARBA00022840"/>
    </source>
</evidence>
<evidence type="ECO:0000256" key="7">
    <source>
        <dbReference type="HAMAP-Rule" id="MF_00044"/>
    </source>
</evidence>
<evidence type="ECO:0000256" key="2">
    <source>
        <dbReference type="ARBA" id="ARBA00022598"/>
    </source>
</evidence>
<dbReference type="RefSeq" id="WP_046328941.1">
    <property type="nucleotide sequence ID" value="NZ_CP011280.1"/>
</dbReference>
<dbReference type="GO" id="GO:0005737">
    <property type="term" value="C:cytoplasm"/>
    <property type="evidence" value="ECO:0007669"/>
    <property type="project" value="UniProtKB-SubCell"/>
</dbReference>
<keyword evidence="4 7" id="KW-0067">ATP-binding</keyword>
<evidence type="ECO:0000256" key="3">
    <source>
        <dbReference type="ARBA" id="ARBA00022741"/>
    </source>
</evidence>
<dbReference type="PROSITE" id="PS50862">
    <property type="entry name" value="AA_TRNA_LIGASE_II"/>
    <property type="match status" value="1"/>
</dbReference>
<dbReference type="Pfam" id="PF00152">
    <property type="entry name" value="tRNA-synt_2"/>
    <property type="match status" value="1"/>
</dbReference>
<dbReference type="STRING" id="187101.VC03_04995"/>
<keyword evidence="2 7" id="KW-0436">Ligase</keyword>
<reference evidence="9 10" key="1">
    <citation type="journal article" date="2012" name="BMC Genomics">
        <title>Genomic sequence analysis and characterization of Sneathia amnii sp. nov.</title>
        <authorList>
            <consortium name="Vaginal Microbiome Consortium (additional members)"/>
            <person name="Harwich M.D.Jr."/>
            <person name="Serrano M.G."/>
            <person name="Fettweis J.M."/>
            <person name="Alves J.M."/>
            <person name="Reimers M.A."/>
            <person name="Buck G.A."/>
            <person name="Jefferson K.K."/>
        </authorList>
    </citation>
    <scope>NUCLEOTIDE SEQUENCE [LARGE SCALE GENOMIC DNA]</scope>
    <source>
        <strain evidence="9 10">SN35</strain>
    </source>
</reference>
<dbReference type="InterPro" id="IPR006195">
    <property type="entry name" value="aa-tRNA-synth_II"/>
</dbReference>
<dbReference type="InterPro" id="IPR002312">
    <property type="entry name" value="Asp/Asn-tRNA-synth_IIb"/>
</dbReference>
<sequence>MYRTNKLNELRIADCGKTVTLSGWVSTIRNLGSFAFIDLRDRYGITQILVKDDLTDLVKDIKNEYVLKVTGLVQERSSKNPKLDTGDIEVLANSIEILSKSKALPFEINDEEVANESLRLKYRYLDLRKPRMLNNIIKRNTMLFSMREFLNQNGFLDIDTPVLAKATPEGARDFIVPSRIQKGSFYALPQSPQLFKQTLMIAGLDKYYQLAKCFRDEDLRADRQPEFTQLDIEMSFVEQEDIINMAEKLAKKVFHDVTGKTIDYTFPRIEYNDAMEFYGSDKPDTRFEMKLIDIKDCVQNKGFSIFDNAEYIKAIVVNKLLSRKNVKDYEDFVKTYYHAKGLAFVKKENNELSSPILKFFEKETIDKLESVLHLENNETALIISDTKEIVLSSLGALRLKIADELNLIDKDKFNFLWVVDFPMFEYSEEEQRYKACHHPFTMLKKEDIPLLEKNDLKYIKSDTYDIVLNGYEIGGGGIRIHDSNLQSLVFDRLLIDKEQQVDKFGFLLEALKYGVPPHGGLAFGIDRWLMVMLNQNSIKEVIPFPKTNKGQDLLTDAPSDVDEKQLEKDLQLKKL</sequence>
<dbReference type="InterPro" id="IPR004364">
    <property type="entry name" value="Aa-tRNA-synt_II"/>
</dbReference>
<dbReference type="HAMAP" id="MF_00044">
    <property type="entry name" value="Asp_tRNA_synth_type1"/>
    <property type="match status" value="1"/>
</dbReference>
<feature type="binding site" evidence="7">
    <location>
        <position position="224"/>
    </location>
    <ligand>
        <name>ATP</name>
        <dbReference type="ChEBI" id="CHEBI:30616"/>
    </ligand>
</feature>
<dbReference type="AlphaFoldDB" id="A0A0E3ZCR6"/>
<comment type="caution">
    <text evidence="7">Lacks conserved residue(s) required for the propagation of feature annotation.</text>
</comment>
<dbReference type="InterPro" id="IPR012340">
    <property type="entry name" value="NA-bd_OB-fold"/>
</dbReference>
<evidence type="ECO:0000256" key="6">
    <source>
        <dbReference type="ARBA" id="ARBA00023146"/>
    </source>
</evidence>
<evidence type="ECO:0000256" key="5">
    <source>
        <dbReference type="ARBA" id="ARBA00022917"/>
    </source>
</evidence>
<dbReference type="GO" id="GO:0004815">
    <property type="term" value="F:aspartate-tRNA ligase activity"/>
    <property type="evidence" value="ECO:0007669"/>
    <property type="project" value="UniProtKB-UniRule"/>
</dbReference>
<evidence type="ECO:0000313" key="9">
    <source>
        <dbReference type="EMBL" id="AKC95837.1"/>
    </source>
</evidence>
<dbReference type="EC" id="6.1.1.12" evidence="7"/>
<dbReference type="InterPro" id="IPR047090">
    <property type="entry name" value="AspRS_core"/>
</dbReference>
<comment type="catalytic activity">
    <reaction evidence="7">
        <text>tRNA(Asp) + L-aspartate + ATP = L-aspartyl-tRNA(Asp) + AMP + diphosphate</text>
        <dbReference type="Rhea" id="RHEA:19649"/>
        <dbReference type="Rhea" id="RHEA-COMP:9660"/>
        <dbReference type="Rhea" id="RHEA-COMP:9678"/>
        <dbReference type="ChEBI" id="CHEBI:29991"/>
        <dbReference type="ChEBI" id="CHEBI:30616"/>
        <dbReference type="ChEBI" id="CHEBI:33019"/>
        <dbReference type="ChEBI" id="CHEBI:78442"/>
        <dbReference type="ChEBI" id="CHEBI:78516"/>
        <dbReference type="ChEBI" id="CHEBI:456215"/>
        <dbReference type="EC" id="6.1.1.12"/>
    </reaction>
</comment>
<dbReference type="InterPro" id="IPR045864">
    <property type="entry name" value="aa-tRNA-synth_II/BPL/LPL"/>
</dbReference>
<accession>A0A0E3ZCR6</accession>
<feature type="binding site" evidence="7">
    <location>
        <begin position="524"/>
        <end position="527"/>
    </location>
    <ligand>
        <name>ATP</name>
        <dbReference type="ChEBI" id="CHEBI:30616"/>
    </ligand>
</feature>
<evidence type="ECO:0000259" key="8">
    <source>
        <dbReference type="PROSITE" id="PS50862"/>
    </source>
</evidence>
<evidence type="ECO:0000256" key="1">
    <source>
        <dbReference type="ARBA" id="ARBA00006303"/>
    </source>
</evidence>
<gene>
    <name evidence="7" type="primary">aspS</name>
    <name evidence="9" type="ORF">VC03_04995</name>
</gene>
<dbReference type="InterPro" id="IPR004115">
    <property type="entry name" value="GAD-like_sf"/>
</dbReference>
<keyword evidence="10" id="KW-1185">Reference proteome</keyword>
<feature type="binding site" evidence="7">
    <location>
        <position position="169"/>
    </location>
    <ligand>
        <name>L-aspartate</name>
        <dbReference type="ChEBI" id="CHEBI:29991"/>
    </ligand>
</feature>
<dbReference type="KEGG" id="sns:VC03_04995"/>
<feature type="binding site" evidence="7">
    <location>
        <position position="472"/>
    </location>
    <ligand>
        <name>ATP</name>
        <dbReference type="ChEBI" id="CHEBI:30616"/>
    </ligand>
</feature>
<dbReference type="PANTHER" id="PTHR22594">
    <property type="entry name" value="ASPARTYL/LYSYL-TRNA SYNTHETASE"/>
    <property type="match status" value="1"/>
</dbReference>
<dbReference type="CDD" id="cd00777">
    <property type="entry name" value="AspRS_core"/>
    <property type="match status" value="1"/>
</dbReference>
<comment type="subunit">
    <text evidence="7">Homodimer.</text>
</comment>
<dbReference type="EMBL" id="CP011280">
    <property type="protein sequence ID" value="AKC95837.1"/>
    <property type="molecule type" value="Genomic_DNA"/>
</dbReference>
<dbReference type="GO" id="GO:0003676">
    <property type="term" value="F:nucleic acid binding"/>
    <property type="evidence" value="ECO:0007669"/>
    <property type="project" value="InterPro"/>
</dbReference>
<dbReference type="GO" id="GO:0005524">
    <property type="term" value="F:ATP binding"/>
    <property type="evidence" value="ECO:0007669"/>
    <property type="project" value="UniProtKB-UniRule"/>
</dbReference>
<feature type="binding site" evidence="7">
    <location>
        <position position="479"/>
    </location>
    <ligand>
        <name>L-aspartate</name>
        <dbReference type="ChEBI" id="CHEBI:29991"/>
    </ligand>
</feature>
<dbReference type="NCBIfam" id="NF001750">
    <property type="entry name" value="PRK00476.1"/>
    <property type="match status" value="1"/>
</dbReference>
<feature type="binding site" evidence="7">
    <location>
        <position position="215"/>
    </location>
    <ligand>
        <name>L-aspartate</name>
        <dbReference type="ChEBI" id="CHEBI:29991"/>
    </ligand>
</feature>
<dbReference type="NCBIfam" id="TIGR00459">
    <property type="entry name" value="aspS_bact"/>
    <property type="match status" value="1"/>
</dbReference>
<dbReference type="PATRIC" id="fig|1069640.6.peg.987"/>
<dbReference type="HOGENOM" id="CLU_014330_3_2_0"/>
<evidence type="ECO:0000313" key="10">
    <source>
        <dbReference type="Proteomes" id="UP000033103"/>
    </source>
</evidence>
<name>A0A0E3ZCR6_9FUSO</name>
<dbReference type="InterPro" id="IPR047089">
    <property type="entry name" value="Asp-tRNA-ligase_1_N"/>
</dbReference>
<dbReference type="Pfam" id="PF02938">
    <property type="entry name" value="GAD"/>
    <property type="match status" value="1"/>
</dbReference>
<dbReference type="GO" id="GO:0006422">
    <property type="term" value="P:aspartyl-tRNA aminoacylation"/>
    <property type="evidence" value="ECO:0007669"/>
    <property type="project" value="UniProtKB-UniRule"/>
</dbReference>
<dbReference type="InterPro" id="IPR004524">
    <property type="entry name" value="Asp-tRNA-ligase_1"/>
</dbReference>
<dbReference type="SUPFAM" id="SSF55261">
    <property type="entry name" value="GAD domain-like"/>
    <property type="match status" value="1"/>
</dbReference>
<feature type="binding site" evidence="7">
    <location>
        <begin position="215"/>
        <end position="217"/>
    </location>
    <ligand>
        <name>ATP</name>
        <dbReference type="ChEBI" id="CHEBI:30616"/>
    </ligand>
</feature>
<dbReference type="InterPro" id="IPR029351">
    <property type="entry name" value="GAD_dom"/>
</dbReference>
<feature type="binding site" evidence="7">
    <location>
        <position position="437"/>
    </location>
    <ligand>
        <name>L-aspartate</name>
        <dbReference type="ChEBI" id="CHEBI:29991"/>
    </ligand>
</feature>
<dbReference type="Gene3D" id="3.30.930.10">
    <property type="entry name" value="Bira Bifunctional Protein, Domain 2"/>
    <property type="match status" value="1"/>
</dbReference>
<protein>
    <recommendedName>
        <fullName evidence="7">Aspartate--tRNA ligase</fullName>
        <ecNumber evidence="7">6.1.1.12</ecNumber>
    </recommendedName>
    <alternativeName>
        <fullName evidence="7">Aspartyl-tRNA synthetase</fullName>
        <shortName evidence="7">AspRS</shortName>
    </alternativeName>
</protein>
<dbReference type="CDD" id="cd04317">
    <property type="entry name" value="EcAspRS_like_N"/>
    <property type="match status" value="1"/>
</dbReference>
<comment type="subcellular location">
    <subcellularLocation>
        <location evidence="7">Cytoplasm</location>
    </subcellularLocation>
</comment>
<dbReference type="Gene3D" id="2.40.50.140">
    <property type="entry name" value="Nucleic acid-binding proteins"/>
    <property type="match status" value="1"/>
</dbReference>
<feature type="domain" description="Aminoacyl-transfer RNA synthetases class-II family profile" evidence="8">
    <location>
        <begin position="139"/>
        <end position="543"/>
    </location>
</feature>
<dbReference type="Pfam" id="PF01336">
    <property type="entry name" value="tRNA_anti-codon"/>
    <property type="match status" value="1"/>
</dbReference>